<reference evidence="2" key="1">
    <citation type="submission" date="2021-06" db="EMBL/GenBank/DDBJ databases">
        <authorList>
            <person name="Kallberg Y."/>
            <person name="Tangrot J."/>
            <person name="Rosling A."/>
        </authorList>
    </citation>
    <scope>NUCLEOTIDE SEQUENCE</scope>
    <source>
        <strain evidence="2">AZ414A</strain>
    </source>
</reference>
<organism evidence="2 3">
    <name type="scientific">Diversispora eburnea</name>
    <dbReference type="NCBI Taxonomy" id="1213867"/>
    <lineage>
        <taxon>Eukaryota</taxon>
        <taxon>Fungi</taxon>
        <taxon>Fungi incertae sedis</taxon>
        <taxon>Mucoromycota</taxon>
        <taxon>Glomeromycotina</taxon>
        <taxon>Glomeromycetes</taxon>
        <taxon>Diversisporales</taxon>
        <taxon>Diversisporaceae</taxon>
        <taxon>Diversispora</taxon>
    </lineage>
</organism>
<dbReference type="EMBL" id="CAJVPK010000731">
    <property type="protein sequence ID" value="CAG8543882.1"/>
    <property type="molecule type" value="Genomic_DNA"/>
</dbReference>
<proteinExistence type="predicted"/>
<feature type="compositionally biased region" description="Low complexity" evidence="1">
    <location>
        <begin position="117"/>
        <end position="127"/>
    </location>
</feature>
<evidence type="ECO:0000313" key="2">
    <source>
        <dbReference type="EMBL" id="CAG8543882.1"/>
    </source>
</evidence>
<comment type="caution">
    <text evidence="2">The sequence shown here is derived from an EMBL/GenBank/DDBJ whole genome shotgun (WGS) entry which is preliminary data.</text>
</comment>
<accession>A0A9N9FL28</accession>
<name>A0A9N9FL28_9GLOM</name>
<feature type="region of interest" description="Disordered" evidence="1">
    <location>
        <begin position="115"/>
        <end position="162"/>
    </location>
</feature>
<keyword evidence="3" id="KW-1185">Reference proteome</keyword>
<protein>
    <submittedName>
        <fullName evidence="2">441_t:CDS:1</fullName>
    </submittedName>
</protein>
<dbReference type="Proteomes" id="UP000789706">
    <property type="component" value="Unassembled WGS sequence"/>
</dbReference>
<sequence length="188" mass="20471">MNSTRRETVSLSMFSHNFSIANPVTEEGIVGRQLAREVIIPSIQKIKSKELRANEIEALTAFEGGIEDLDNANPDLIITTLIEILTNLKTNADICERLSDLGVISDAFLSTPELTADIDSPSSSSDNNGGGENSLPDNDVKEPPDEQSSSSISSKEKKSKSSPITEMLYTKWLDQLRIKWPIGFGSGS</sequence>
<evidence type="ECO:0000313" key="3">
    <source>
        <dbReference type="Proteomes" id="UP000789706"/>
    </source>
</evidence>
<dbReference type="OrthoDB" id="248923at2759"/>
<evidence type="ECO:0000256" key="1">
    <source>
        <dbReference type="SAM" id="MobiDB-lite"/>
    </source>
</evidence>
<dbReference type="AlphaFoldDB" id="A0A9N9FL28"/>
<gene>
    <name evidence="2" type="ORF">DEBURN_LOCUS6755</name>
</gene>